<feature type="compositionally biased region" description="Basic and acidic residues" evidence="7">
    <location>
        <begin position="2221"/>
        <end position="2230"/>
    </location>
</feature>
<feature type="domain" description="RRM" evidence="8">
    <location>
        <begin position="256"/>
        <end position="328"/>
    </location>
</feature>
<feature type="compositionally biased region" description="Polar residues" evidence="7">
    <location>
        <begin position="546"/>
        <end position="555"/>
    </location>
</feature>
<feature type="region of interest" description="Disordered" evidence="7">
    <location>
        <begin position="2501"/>
        <end position="2522"/>
    </location>
</feature>
<dbReference type="InterPro" id="IPR010912">
    <property type="entry name" value="SPOC_met"/>
</dbReference>
<feature type="compositionally biased region" description="Low complexity" evidence="7">
    <location>
        <begin position="2322"/>
        <end position="2332"/>
    </location>
</feature>
<feature type="region of interest" description="Disordered" evidence="7">
    <location>
        <begin position="1323"/>
        <end position="1422"/>
    </location>
</feature>
<feature type="compositionally biased region" description="Acidic residues" evidence="7">
    <location>
        <begin position="1489"/>
        <end position="1499"/>
    </location>
</feature>
<dbReference type="GO" id="GO:0005634">
    <property type="term" value="C:nucleus"/>
    <property type="evidence" value="ECO:0007669"/>
    <property type="project" value="UniProtKB-SubCell"/>
</dbReference>
<feature type="compositionally biased region" description="Polar residues" evidence="7">
    <location>
        <begin position="681"/>
        <end position="709"/>
    </location>
</feature>
<evidence type="ECO:0000256" key="2">
    <source>
        <dbReference type="ARBA" id="ARBA00005387"/>
    </source>
</evidence>
<feature type="region of interest" description="Disordered" evidence="7">
    <location>
        <begin position="681"/>
        <end position="712"/>
    </location>
</feature>
<feature type="compositionally biased region" description="Polar residues" evidence="7">
    <location>
        <begin position="1506"/>
        <end position="1517"/>
    </location>
</feature>
<feature type="region of interest" description="Disordered" evidence="7">
    <location>
        <begin position="1163"/>
        <end position="1182"/>
    </location>
</feature>
<protein>
    <submittedName>
        <fullName evidence="12">RRM domain-containing protein</fullName>
    </submittedName>
</protein>
<feature type="region of interest" description="Disordered" evidence="7">
    <location>
        <begin position="1043"/>
        <end position="1063"/>
    </location>
</feature>
<dbReference type="Gene3D" id="2.40.290.10">
    <property type="match status" value="1"/>
</dbReference>
<feature type="compositionally biased region" description="Pro residues" evidence="7">
    <location>
        <begin position="994"/>
        <end position="1004"/>
    </location>
</feature>
<feature type="compositionally biased region" description="Low complexity" evidence="7">
    <location>
        <begin position="2501"/>
        <end position="2510"/>
    </location>
</feature>
<feature type="region of interest" description="Disordered" evidence="7">
    <location>
        <begin position="1132"/>
        <end position="1155"/>
    </location>
</feature>
<dbReference type="SUPFAM" id="SSF54928">
    <property type="entry name" value="RNA-binding domain, RBD"/>
    <property type="match status" value="2"/>
</dbReference>
<accession>A0A183SG53</accession>
<dbReference type="PROSITE" id="PS50102">
    <property type="entry name" value="RRM"/>
    <property type="match status" value="1"/>
</dbReference>
<dbReference type="PANTHER" id="PTHR23189">
    <property type="entry name" value="RNA RECOGNITION MOTIF-CONTAINING"/>
    <property type="match status" value="1"/>
</dbReference>
<reference evidence="10 11" key="2">
    <citation type="submission" date="2018-11" db="EMBL/GenBank/DDBJ databases">
        <authorList>
            <consortium name="Pathogen Informatics"/>
        </authorList>
    </citation>
    <scope>NUCLEOTIDE SEQUENCE [LARGE SCALE GENOMIC DNA]</scope>
    <source>
        <strain evidence="10 11">NST_G2</strain>
    </source>
</reference>
<keyword evidence="3" id="KW-0597">Phosphoprotein</keyword>
<feature type="region of interest" description="Disordered" evidence="7">
    <location>
        <begin position="2212"/>
        <end position="2276"/>
    </location>
</feature>
<feature type="compositionally biased region" description="Polar residues" evidence="7">
    <location>
        <begin position="1671"/>
        <end position="1681"/>
    </location>
</feature>
<dbReference type="InterPro" id="IPR035979">
    <property type="entry name" value="RBD_domain_sf"/>
</dbReference>
<evidence type="ECO:0000256" key="3">
    <source>
        <dbReference type="ARBA" id="ARBA00022553"/>
    </source>
</evidence>
<dbReference type="STRING" id="70667.A0A183SG53"/>
<dbReference type="InterPro" id="IPR012921">
    <property type="entry name" value="SPOC_C"/>
</dbReference>
<feature type="region of interest" description="Disordered" evidence="7">
    <location>
        <begin position="753"/>
        <end position="783"/>
    </location>
</feature>
<dbReference type="EMBL" id="UYSU01032461">
    <property type="protein sequence ID" value="VDL89586.1"/>
    <property type="molecule type" value="Genomic_DNA"/>
</dbReference>
<reference evidence="12" key="1">
    <citation type="submission" date="2016-06" db="UniProtKB">
        <authorList>
            <consortium name="WormBaseParasite"/>
        </authorList>
    </citation>
    <scope>IDENTIFICATION</scope>
</reference>
<feature type="compositionally biased region" description="Polar residues" evidence="7">
    <location>
        <begin position="468"/>
        <end position="484"/>
    </location>
</feature>
<dbReference type="GO" id="GO:0003723">
    <property type="term" value="F:RNA binding"/>
    <property type="evidence" value="ECO:0007669"/>
    <property type="project" value="UniProtKB-UniRule"/>
</dbReference>
<dbReference type="Proteomes" id="UP000275846">
    <property type="component" value="Unassembled WGS sequence"/>
</dbReference>
<dbReference type="PROSITE" id="PS50917">
    <property type="entry name" value="SPOC"/>
    <property type="match status" value="1"/>
</dbReference>
<feature type="compositionally biased region" description="Basic and acidic residues" evidence="7">
    <location>
        <begin position="1341"/>
        <end position="1358"/>
    </location>
</feature>
<gene>
    <name evidence="10" type="ORF">SSLN_LOCUS3201</name>
</gene>
<comment type="subcellular location">
    <subcellularLocation>
        <location evidence="1">Nucleus</location>
    </subcellularLocation>
</comment>
<feature type="compositionally biased region" description="Polar residues" evidence="7">
    <location>
        <begin position="1411"/>
        <end position="1422"/>
    </location>
</feature>
<dbReference type="InterPro" id="IPR000504">
    <property type="entry name" value="RRM_dom"/>
</dbReference>
<keyword evidence="4 6" id="KW-0694">RNA-binding</keyword>
<feature type="compositionally biased region" description="Polar residues" evidence="7">
    <location>
        <begin position="1008"/>
        <end position="1025"/>
    </location>
</feature>
<evidence type="ECO:0000256" key="7">
    <source>
        <dbReference type="SAM" id="MobiDB-lite"/>
    </source>
</evidence>
<evidence type="ECO:0000256" key="4">
    <source>
        <dbReference type="ARBA" id="ARBA00022884"/>
    </source>
</evidence>
<feature type="region of interest" description="Disordered" evidence="7">
    <location>
        <begin position="358"/>
        <end position="599"/>
    </location>
</feature>
<feature type="compositionally biased region" description="Basic and acidic residues" evidence="7">
    <location>
        <begin position="1475"/>
        <end position="1488"/>
    </location>
</feature>
<feature type="compositionally biased region" description="Low complexity" evidence="7">
    <location>
        <begin position="1647"/>
        <end position="1657"/>
    </location>
</feature>
<feature type="region of interest" description="Disordered" evidence="7">
    <location>
        <begin position="983"/>
        <end position="1025"/>
    </location>
</feature>
<dbReference type="WBParaSite" id="SSLN_0000330101-mRNA-1">
    <property type="protein sequence ID" value="SSLN_0000330101-mRNA-1"/>
    <property type="gene ID" value="SSLN_0000330101"/>
</dbReference>
<feature type="compositionally biased region" description="Polar residues" evidence="7">
    <location>
        <begin position="903"/>
        <end position="930"/>
    </location>
</feature>
<feature type="compositionally biased region" description="Polar residues" evidence="7">
    <location>
        <begin position="1537"/>
        <end position="1547"/>
    </location>
</feature>
<feature type="domain" description="SPOC" evidence="9">
    <location>
        <begin position="2635"/>
        <end position="2835"/>
    </location>
</feature>
<feature type="compositionally biased region" description="Polar residues" evidence="7">
    <location>
        <begin position="1565"/>
        <end position="1580"/>
    </location>
</feature>
<dbReference type="OrthoDB" id="6407164at2759"/>
<sequence>TVEQEEEKEEEEEDDDDEWKAEGEDDEEVRNSSGLLDSPCLPSLSERELCTTGQYYLPLARLQSPRNLRTHGHLKTVRLSADESALLRLCTPAFCRQLQGYSPAKRDHRKTSMDSKRHTRRESRASRSSNLRGLRITQLPLRSSDTNLREGLFHEYKKHGKITSIVVKGSGPSRSAHITFKLAEDAEKAYEHSKGKVFFGVAEIDIKTQTNQPGTSYAFVQYCDIKSVVRALCDQENVRISGKQVKLGFGKSQPSNVVWLDNLSVSMTEAFLVRQFGRYGRLNHVVLDRKLLRALLYFDTIEAAQRALNETRNRTFIGKKVQIDYATYECQVAFMRKMAKGGGLSSFYGNYSSSGRGHLLPNPGSSTSVHYKQSVPSLPSTEPLGFDRRQASRISSSSRFDEYHRSNRKTRMSQGRKSNTSYPNGYSRMNGSYQHPTLTDYVCVDSSPTGPYPSRSRSRRKYYATSSCSESSPERTNQLETWSSSKRRSSPHLGDSDGTHTTVKRNDETQRKEAASQRSQRSLARHEKSRRANNSGSRTPNPPEQPSSGAGNSKGNPALPDTPQHQSNTGPPPQLAVDVAATPEGSSSAVGNASRPLDPSMESKQFVAKVPLLEEPPLPTERKPFTEMETPALLSRTNQSSFKTAPSCLANFEALTELERERAELLRQLSLLKTASVCSQPSDSVSQTFSNSEMSSNSTERPNDQYSGPTSTYSVTTVAYSQPCAAGSIDAKDSIQVDRLSKRDFSVLYSAASGSAGHSSSSDPGDVLFSPMGQSSEMLSPLPPLPPPPISAPRDHTHLNYSHNGKLFNTGSSPAIQAFAPTPASPPYGSIASPPQWEHGTASTIESDLPMYSRARLSSFDSALFKSNRDPRLSTTVQQPQSASCTYRPLWIEISGRDGLQQTEQTEKPLQSPQKPRCSVSETENLSLSDSEQDPFLHTDATDSSLDERIRLLDAKLKHSEKLRPAVDYSKFRLRRKSGAFASHGATVDSDKPTPSPLLSPPSPFHKISSSIPPFVQSTSPTSTSGSLFNRLADTSEFVKSMLSSKPPVSTSNSDFSVPPSNSFQLNSGELPVVSTRSIETEKPTFAVSTTVSQDPVLSLSTTQPLVSTASPLPPRFSDSSHIPPLTKTCVTTPAPSVSSAPTTASETPSSAHTQLRAVPRPATGNFMAKGKPTPKKDVPTVVPKVQSNSRETVGLHFKDFFTPQATQIIQTNKKTDKKLCSSQLSAEAKPKERGPITPQVVSRDVSSLFMELGSKRKLPTTTVPYPPKSPKLTYVKPKPKELGDKVCGANVSEKKAIISPSESRPVAPSLKQKVKETHALSKIVKKSSQMTPDTLNDVGEPTRKLSEKDNPPGRRDSSFMSPLSAAKSKHSEQQANVHTLGAQTHLKGDSAKRRRLKKKKDSDEEDWKPVNSSTSNKDSSTFYFEEFGADSQYESMYDKIKRRANKDAVDGNSGTQSKPEALKSFLKSRKKAARSKEQFDFGSGRDSDTDECLSEDVESPVSHDSAVQVQPCSSESVTKKRKKTSFITKAREHDPQQVTVESSSVKPTKVSGKKSRLKRPLSPETGSAKRTSDMETSMETPKLGNKLRKLRRSTNSQKATKESRVSELILKKATPTRDRKPTGISGSKKAKNAPSVKRHLCQVFTSSDSDSSSSQSKPSGGFKRTHTKKFSVSTTPSSSPHIIRSCSPSEVFFTPPSGGNLLSKGPQTPTASKELEEELPASNLTPESFTAKNVSSEASHVQMTDANDEIPQLEKQVEDDLEPVRGSTLPPEDIDQCQSSELIADPTPTEPKLGLVSEQISPSNSSEDRPGTADVVLENVVDSLHDHPASLHDQVDSLLPTASHLSVSNTEISDATSPPEEPPALFSAAETGADLGEEVSGLDILSNAATQSLLSERIFPPKQDQAVPASSEPLTPRSLQFLTPVGQAVSVVAATAAAVPSGAPLVQAHPVLAPGQSPGGHVQQHIALLLNPNSQTFSPLNASKFNPACDSSTTALNKPTFVLAAAPLSSRDVTLAPATMTATLSFVGPVGICQGVDKLIAGRPISDFPTISNRGSDTIPSSAQCISPLCQPVTVTSVASSIEPVSVCQVTENPDRSSYTSYVQRVIERVKQEKDEESMHSREKVKRTKKSVQKVSTLICSGVSTGILSPNSSVINSASHLNGAETLPSPTLSTVNCASPLQYSQIPPSTAKDVNCSSGLEHSYVRRTRRLSQASSVSSETRELVKTDPYEPNFDEDFCQPTNQNPTGSNLGSRSFASDTHPPSPSDPQPVCSTRDSVDEVIDSVVQGEFSHEEYVQKVISGTLTASVTASAADGRSQPRTKASTSSKASSVGTSRKLSVRACSFQPSSLVDDRQHQQQQQSLSPMPSPNAVEGTRPPSVPTTGQASAAAGLLSPLRVLTLVANTPAAAATVKIAPKKEQYLQPSQVSPRVVTPVATVTAEQKPPTAAAAAAATLLLNPALSSGQLAAAASMEPASYASSFAAQLANSYLSLLNQQQQQQHRQQAALSSLHRRGDAGSSGDLTGGVAKGLAAAAAAAASLPAGDVLDRSPHEAAEYFAAAATMAAMAVMQPGLGRVCASEAASSPLSEGTMRHVIPSPTTNFATVSQTILDYAGRHPSYPKITFVLIHIFLSTPFFHLQKFPLQWSGFMALKNDKVYVQMHYLSGNRDLIRTCMNVIADRLPSVEDSLHPDGIHSIHPILRITQRMRLENPQLEAVQAKLREPNSFCMCLALAGAPVGGSEFMTEELTRNNVILQENFIMYMQEKVAAGIISCPPSQETLTRGCHLNGPNPTWHLQQLSVFRRASFPIAPVFFQNHSPAAAAFTPLVVQVARDVLRSMLPLLRAPLTSVTP</sequence>
<feature type="compositionally biased region" description="Polar residues" evidence="7">
    <location>
        <begin position="1723"/>
        <end position="1739"/>
    </location>
</feature>
<feature type="compositionally biased region" description="Polar residues" evidence="7">
    <location>
        <begin position="2241"/>
        <end position="2259"/>
    </location>
</feature>
<dbReference type="Pfam" id="PF07744">
    <property type="entry name" value="SPOC"/>
    <property type="match status" value="1"/>
</dbReference>
<dbReference type="SMART" id="SM00360">
    <property type="entry name" value="RRM"/>
    <property type="match status" value="2"/>
</dbReference>
<evidence type="ECO:0000259" key="8">
    <source>
        <dbReference type="PROSITE" id="PS50102"/>
    </source>
</evidence>
<evidence type="ECO:0000313" key="11">
    <source>
        <dbReference type="Proteomes" id="UP000275846"/>
    </source>
</evidence>
<keyword evidence="5" id="KW-0539">Nucleus</keyword>
<proteinExistence type="inferred from homology"/>
<feature type="region of interest" description="Disordered" evidence="7">
    <location>
        <begin position="101"/>
        <end position="129"/>
    </location>
</feature>
<feature type="compositionally biased region" description="Low complexity" evidence="7">
    <location>
        <begin position="753"/>
        <end position="762"/>
    </location>
</feature>
<feature type="region of interest" description="Disordered" evidence="7">
    <location>
        <begin position="2310"/>
        <end position="2387"/>
    </location>
</feature>
<feature type="compositionally biased region" description="Acidic residues" evidence="7">
    <location>
        <begin position="1"/>
        <end position="28"/>
    </location>
</feature>
<organism evidence="12">
    <name type="scientific">Schistocephalus solidus</name>
    <name type="common">Tapeworm</name>
    <dbReference type="NCBI Taxonomy" id="70667"/>
    <lineage>
        <taxon>Eukaryota</taxon>
        <taxon>Metazoa</taxon>
        <taxon>Spiralia</taxon>
        <taxon>Lophotrochozoa</taxon>
        <taxon>Platyhelminthes</taxon>
        <taxon>Cestoda</taxon>
        <taxon>Eucestoda</taxon>
        <taxon>Diphyllobothriidea</taxon>
        <taxon>Diphyllobothriidae</taxon>
        <taxon>Schistocephalus</taxon>
    </lineage>
</organism>
<evidence type="ECO:0000313" key="12">
    <source>
        <dbReference type="WBParaSite" id="SSLN_0000330101-mRNA-1"/>
    </source>
</evidence>
<evidence type="ECO:0000259" key="9">
    <source>
        <dbReference type="PROSITE" id="PS50917"/>
    </source>
</evidence>
<name>A0A183SG53_SCHSO</name>
<evidence type="ECO:0000313" key="10">
    <source>
        <dbReference type="EMBL" id="VDL89586.1"/>
    </source>
</evidence>
<dbReference type="Gene3D" id="3.30.70.330">
    <property type="match status" value="2"/>
</dbReference>
<feature type="compositionally biased region" description="Low complexity" evidence="7">
    <location>
        <begin position="1132"/>
        <end position="1154"/>
    </location>
</feature>
<evidence type="ECO:0000256" key="5">
    <source>
        <dbReference type="ARBA" id="ARBA00023242"/>
    </source>
</evidence>
<feature type="region of interest" description="Disordered" evidence="7">
    <location>
        <begin position="1"/>
        <end position="38"/>
    </location>
</feature>
<feature type="compositionally biased region" description="Low complexity" evidence="7">
    <location>
        <begin position="446"/>
        <end position="455"/>
    </location>
</feature>
<feature type="compositionally biased region" description="Basic residues" evidence="7">
    <location>
        <begin position="1629"/>
        <end position="1641"/>
    </location>
</feature>
<dbReference type="InterPro" id="IPR012677">
    <property type="entry name" value="Nucleotide-bd_a/b_plait_sf"/>
</dbReference>
<feature type="compositionally biased region" description="Polar residues" evidence="7">
    <location>
        <begin position="363"/>
        <end position="380"/>
    </location>
</feature>
<evidence type="ECO:0000256" key="6">
    <source>
        <dbReference type="PROSITE-ProRule" id="PRU00176"/>
    </source>
</evidence>
<feature type="region of interest" description="Disordered" evidence="7">
    <location>
        <begin position="1445"/>
        <end position="1739"/>
    </location>
</feature>
<feature type="compositionally biased region" description="Basic and acidic residues" evidence="7">
    <location>
        <begin position="494"/>
        <end position="515"/>
    </location>
</feature>
<dbReference type="InterPro" id="IPR016194">
    <property type="entry name" value="SPOC-like_C_dom_sf"/>
</dbReference>
<evidence type="ECO:0000256" key="1">
    <source>
        <dbReference type="ARBA" id="ARBA00004123"/>
    </source>
</evidence>
<dbReference type="SUPFAM" id="SSF100939">
    <property type="entry name" value="SPOC domain-like"/>
    <property type="match status" value="1"/>
</dbReference>
<feature type="compositionally biased region" description="Polar residues" evidence="7">
    <location>
        <begin position="412"/>
        <end position="437"/>
    </location>
</feature>
<feature type="region of interest" description="Disordered" evidence="7">
    <location>
        <begin position="903"/>
        <end position="942"/>
    </location>
</feature>
<comment type="similarity">
    <text evidence="2">Belongs to the RRM Spen family.</text>
</comment>
<keyword evidence="11" id="KW-1185">Reference proteome</keyword>